<dbReference type="EMBL" id="JAPXFL010000003">
    <property type="protein sequence ID" value="KAK9509750.1"/>
    <property type="molecule type" value="Genomic_DNA"/>
</dbReference>
<comment type="caution">
    <text evidence="1">The sequence shown here is derived from an EMBL/GenBank/DDBJ whole genome shotgun (WGS) entry which is preliminary data.</text>
</comment>
<evidence type="ECO:0000313" key="1">
    <source>
        <dbReference type="EMBL" id="KAK9509750.1"/>
    </source>
</evidence>
<sequence length="106" mass="11891">MVTEGASRYADIVAFDSKNDLAYVLDRIVRFESNDESQAETIANEKNVPSTLRRNSGKGLKKGGTRCGGSGLGLVGQYHELTMTFLSAWEPILFVWRHKKLFLSYM</sequence>
<organism evidence="1 2">
    <name type="scientific">Rhynocoris fuscipes</name>
    <dbReference type="NCBI Taxonomy" id="488301"/>
    <lineage>
        <taxon>Eukaryota</taxon>
        <taxon>Metazoa</taxon>
        <taxon>Ecdysozoa</taxon>
        <taxon>Arthropoda</taxon>
        <taxon>Hexapoda</taxon>
        <taxon>Insecta</taxon>
        <taxon>Pterygota</taxon>
        <taxon>Neoptera</taxon>
        <taxon>Paraneoptera</taxon>
        <taxon>Hemiptera</taxon>
        <taxon>Heteroptera</taxon>
        <taxon>Panheteroptera</taxon>
        <taxon>Cimicomorpha</taxon>
        <taxon>Reduviidae</taxon>
        <taxon>Harpactorinae</taxon>
        <taxon>Harpactorini</taxon>
        <taxon>Rhynocoris</taxon>
    </lineage>
</organism>
<evidence type="ECO:0000313" key="2">
    <source>
        <dbReference type="Proteomes" id="UP001461498"/>
    </source>
</evidence>
<reference evidence="1 2" key="1">
    <citation type="submission" date="2022-12" db="EMBL/GenBank/DDBJ databases">
        <title>Chromosome-level genome assembly of true bugs.</title>
        <authorList>
            <person name="Ma L."/>
            <person name="Li H."/>
        </authorList>
    </citation>
    <scope>NUCLEOTIDE SEQUENCE [LARGE SCALE GENOMIC DNA]</scope>
    <source>
        <strain evidence="1">Lab_2022b</strain>
    </source>
</reference>
<name>A0AAW1DI74_9HEMI</name>
<protein>
    <submittedName>
        <fullName evidence="1">Uncharacterized protein</fullName>
    </submittedName>
</protein>
<accession>A0AAW1DI74</accession>
<gene>
    <name evidence="1" type="ORF">O3M35_006995</name>
</gene>
<dbReference type="AlphaFoldDB" id="A0AAW1DI74"/>
<keyword evidence="2" id="KW-1185">Reference proteome</keyword>
<proteinExistence type="predicted"/>
<dbReference type="Proteomes" id="UP001461498">
    <property type="component" value="Unassembled WGS sequence"/>
</dbReference>